<dbReference type="Pfam" id="PF13614">
    <property type="entry name" value="AAA_31"/>
    <property type="match status" value="1"/>
</dbReference>
<dbReference type="EMBL" id="LN852912">
    <property type="protein sequence ID" value="CRY94380.1"/>
    <property type="molecule type" value="Genomic_DNA"/>
</dbReference>
<sequence>MTKCIAVINQKGGVGKSTTAENLAAGLSIKGYKTLAIDLDAQANLTYTAGAKTTGATALGVLTGEVKAEDAIQHTACGDVIAANKALAGADAFIADTGKEYRLKEALESIKGRYDYIIVDTPPALGILTVNALTACDSVIIPAQADIYSLQGIEQLAETMKPVKKYCNPALRIEGILLTRYSPRSVLSREVAELAEQLAAKLNTKLFKATIREAIAVKEAQISQQSLYSYAPKAKVTEDYTALIDELIS</sequence>
<dbReference type="PANTHER" id="PTHR13696">
    <property type="entry name" value="P-LOOP CONTAINING NUCLEOSIDE TRIPHOSPHATE HYDROLASE"/>
    <property type="match status" value="1"/>
</dbReference>
<dbReference type="PANTHER" id="PTHR13696:SF99">
    <property type="entry name" value="COBYRINIC ACID AC-DIAMIDE SYNTHASE"/>
    <property type="match status" value="1"/>
</dbReference>
<keyword evidence="2" id="KW-0614">Plasmid</keyword>
<dbReference type="FunFam" id="3.40.50.300:FF:000285">
    <property type="entry name" value="Sporulation initiation inhibitor Soj"/>
    <property type="match status" value="1"/>
</dbReference>
<accession>A0A0H5PYV6</accession>
<dbReference type="CDD" id="cd02042">
    <property type="entry name" value="ParAB_family"/>
    <property type="match status" value="1"/>
</dbReference>
<geneLocation type="plasmid" evidence="2">
    <name>pRGRH0239</name>
</geneLocation>
<evidence type="ECO:0000259" key="1">
    <source>
        <dbReference type="Pfam" id="PF13614"/>
    </source>
</evidence>
<evidence type="ECO:0000313" key="2">
    <source>
        <dbReference type="EMBL" id="CRY94380.1"/>
    </source>
</evidence>
<dbReference type="AlphaFoldDB" id="A0A0H5PYV6"/>
<reference evidence="2" key="1">
    <citation type="submission" date="2015-06" db="EMBL/GenBank/DDBJ databases">
        <authorList>
            <person name="Joergensen T."/>
        </authorList>
    </citation>
    <scope>NUCLEOTIDE SEQUENCE</scope>
    <source>
        <plasmid evidence="2">pRGRH0239</plasmid>
    </source>
</reference>
<organism evidence="2">
    <name type="scientific">uncultured prokaryote</name>
    <dbReference type="NCBI Taxonomy" id="198431"/>
    <lineage>
        <taxon>unclassified sequences</taxon>
        <taxon>environmental samples</taxon>
    </lineage>
</organism>
<name>A0A0H5PYV6_9ZZZZ</name>
<reference evidence="2" key="2">
    <citation type="submission" date="2015-07" db="EMBL/GenBank/DDBJ databases">
        <title>Plasmids, circular viruses and viroids from rat gut.</title>
        <authorList>
            <person name="Jorgensen T.J."/>
            <person name="Hansen M.A."/>
            <person name="Xu Z."/>
            <person name="Tabak M.A."/>
            <person name="Sorensen S.J."/>
            <person name="Hansen L.H."/>
        </authorList>
    </citation>
    <scope>NUCLEOTIDE SEQUENCE</scope>
    <source>
        <plasmid evidence="2">pRGRH0239</plasmid>
    </source>
</reference>
<proteinExistence type="predicted"/>
<feature type="domain" description="AAA" evidence="1">
    <location>
        <begin position="3"/>
        <end position="173"/>
    </location>
</feature>
<dbReference type="InterPro" id="IPR050678">
    <property type="entry name" value="DNA_Partitioning_ATPase"/>
</dbReference>
<dbReference type="SUPFAM" id="SSF52540">
    <property type="entry name" value="P-loop containing nucleoside triphosphate hydrolases"/>
    <property type="match status" value="1"/>
</dbReference>
<protein>
    <recommendedName>
        <fullName evidence="1">AAA domain-containing protein</fullName>
    </recommendedName>
</protein>
<dbReference type="InterPro" id="IPR025669">
    <property type="entry name" value="AAA_dom"/>
</dbReference>
<dbReference type="PIRSF" id="PIRSF009320">
    <property type="entry name" value="Nuc_binding_HP_1000"/>
    <property type="match status" value="1"/>
</dbReference>
<dbReference type="Gene3D" id="3.40.50.300">
    <property type="entry name" value="P-loop containing nucleotide triphosphate hydrolases"/>
    <property type="match status" value="1"/>
</dbReference>
<dbReference type="InterPro" id="IPR027417">
    <property type="entry name" value="P-loop_NTPase"/>
</dbReference>